<accession>A0ABS9JZW5</accession>
<evidence type="ECO:0000259" key="2">
    <source>
        <dbReference type="Pfam" id="PF07589"/>
    </source>
</evidence>
<keyword evidence="4" id="KW-1185">Reference proteome</keyword>
<feature type="domain" description="Ice-binding protein C-terminal" evidence="2">
    <location>
        <begin position="217"/>
        <end position="237"/>
    </location>
</feature>
<name>A0ABS9JZW5_9RHOO</name>
<comment type="caution">
    <text evidence="3">The sequence shown here is derived from an EMBL/GenBank/DDBJ whole genome shotgun (WGS) entry which is preliminary data.</text>
</comment>
<evidence type="ECO:0000256" key="1">
    <source>
        <dbReference type="SAM" id="SignalP"/>
    </source>
</evidence>
<feature type="signal peptide" evidence="1">
    <location>
        <begin position="1"/>
        <end position="23"/>
    </location>
</feature>
<dbReference type="NCBIfam" id="TIGR02595">
    <property type="entry name" value="PEP_CTERM"/>
    <property type="match status" value="1"/>
</dbReference>
<dbReference type="EMBL" id="JAKLTN010000001">
    <property type="protein sequence ID" value="MCG2576446.1"/>
    <property type="molecule type" value="Genomic_DNA"/>
</dbReference>
<gene>
    <name evidence="3" type="ORF">LZ012_05495</name>
</gene>
<reference evidence="3" key="1">
    <citation type="submission" date="2022-01" db="EMBL/GenBank/DDBJ databases">
        <authorList>
            <person name="Jo J.-H."/>
            <person name="Im W.-T."/>
        </authorList>
    </citation>
    <scope>NUCLEOTIDE SEQUENCE</scope>
    <source>
        <strain evidence="3">XY25</strain>
    </source>
</reference>
<keyword evidence="1" id="KW-0732">Signal</keyword>
<feature type="chain" id="PRO_5045052566" evidence="1">
    <location>
        <begin position="24"/>
        <end position="243"/>
    </location>
</feature>
<organism evidence="3 4">
    <name type="scientific">Dechloromonas hankyongensis</name>
    <dbReference type="NCBI Taxonomy" id="2908002"/>
    <lineage>
        <taxon>Bacteria</taxon>
        <taxon>Pseudomonadati</taxon>
        <taxon>Pseudomonadota</taxon>
        <taxon>Betaproteobacteria</taxon>
        <taxon>Rhodocyclales</taxon>
        <taxon>Azonexaceae</taxon>
        <taxon>Dechloromonas</taxon>
    </lineage>
</organism>
<dbReference type="InterPro" id="IPR013424">
    <property type="entry name" value="Ice-binding_C"/>
</dbReference>
<protein>
    <submittedName>
        <fullName evidence="3">PEP-CTERM sorting domain-containing protein</fullName>
    </submittedName>
</protein>
<dbReference type="Proteomes" id="UP001165384">
    <property type="component" value="Unassembled WGS sequence"/>
</dbReference>
<dbReference type="RefSeq" id="WP_275708379.1">
    <property type="nucleotide sequence ID" value="NZ_JAKLTN010000001.1"/>
</dbReference>
<proteinExistence type="predicted"/>
<evidence type="ECO:0000313" key="3">
    <source>
        <dbReference type="EMBL" id="MCG2576446.1"/>
    </source>
</evidence>
<evidence type="ECO:0000313" key="4">
    <source>
        <dbReference type="Proteomes" id="UP001165384"/>
    </source>
</evidence>
<sequence length="243" mass="25477">MNFFSKMLVASTIAALFVSSASADQIKVSMTVDNSYALYTGTLTSATTFIGTDGNWPSVETYNFNLTGGSYIYVVTSSDKSVAQGFLAQFENLTQGYKFYSQDPQWQVMATGLGGNAPYAGTPADIALLSQELLDANSGGNASNGWADFTAGANNGAGPWGLMSGIDAAAKWVWYAGGNCDATNPTNGGCDAGEWLVFRIAVAATPDNPRPDANNNVPEPTTLALLGLGLIGLATRRQRPSRP</sequence>
<dbReference type="Pfam" id="PF07589">
    <property type="entry name" value="PEP-CTERM"/>
    <property type="match status" value="1"/>
</dbReference>